<gene>
    <name evidence="2" type="ORF">KL86DPRO_11827</name>
</gene>
<name>A0A212JMM7_9DELT</name>
<proteinExistence type="predicted"/>
<dbReference type="PANTHER" id="PTHR39418">
    <property type="entry name" value="DEHYDROGENASE-RELATED"/>
    <property type="match status" value="1"/>
</dbReference>
<dbReference type="InterPro" id="IPR003814">
    <property type="entry name" value="FmdEsu_dom"/>
</dbReference>
<dbReference type="InterPro" id="IPR057035">
    <property type="entry name" value="Znf-Tbcl_FmdE"/>
</dbReference>
<dbReference type="InterPro" id="IPR036425">
    <property type="entry name" value="MoaB/Mog-like_dom_sf"/>
</dbReference>
<accession>A0A212JMM7</accession>
<dbReference type="UniPathway" id="UPA00344"/>
<dbReference type="AlphaFoldDB" id="A0A212JMM7"/>
<dbReference type="Gene3D" id="3.40.980.10">
    <property type="entry name" value="MoaB/Mog-like domain"/>
    <property type="match status" value="1"/>
</dbReference>
<organism evidence="2">
    <name type="scientific">uncultured delta proteobacterium</name>
    <dbReference type="NCBI Taxonomy" id="34034"/>
    <lineage>
        <taxon>Bacteria</taxon>
        <taxon>Deltaproteobacteria</taxon>
        <taxon>environmental samples</taxon>
    </lineage>
</organism>
<dbReference type="EMBL" id="FLUQ01000001">
    <property type="protein sequence ID" value="SBW00694.1"/>
    <property type="molecule type" value="Genomic_DNA"/>
</dbReference>
<dbReference type="Gene3D" id="3.30.1330.130">
    <property type="match status" value="1"/>
</dbReference>
<dbReference type="CDD" id="cd03522">
    <property type="entry name" value="MoeA_like"/>
    <property type="match status" value="1"/>
</dbReference>
<dbReference type="Pfam" id="PF02663">
    <property type="entry name" value="FmdE"/>
    <property type="match status" value="1"/>
</dbReference>
<dbReference type="SUPFAM" id="SSF53218">
    <property type="entry name" value="Molybdenum cofactor biosynthesis proteins"/>
    <property type="match status" value="1"/>
</dbReference>
<evidence type="ECO:0000313" key="2">
    <source>
        <dbReference type="EMBL" id="SBW00694.1"/>
    </source>
</evidence>
<feature type="domain" description="MoaB/Mog" evidence="1">
    <location>
        <begin position="379"/>
        <end position="530"/>
    </location>
</feature>
<dbReference type="Pfam" id="PF23475">
    <property type="entry name" value="zf-Tbcl_FmdE"/>
    <property type="match status" value="1"/>
</dbReference>
<dbReference type="InterPro" id="IPR001453">
    <property type="entry name" value="MoaB/Mog_dom"/>
</dbReference>
<dbReference type="Pfam" id="PF00994">
    <property type="entry name" value="MoCF_biosynth"/>
    <property type="match status" value="1"/>
</dbReference>
<dbReference type="Gene3D" id="3.30.60.80">
    <property type="match status" value="1"/>
</dbReference>
<dbReference type="SUPFAM" id="SSF143555">
    <property type="entry name" value="FwdE-like"/>
    <property type="match status" value="1"/>
</dbReference>
<dbReference type="PANTHER" id="PTHR39418:SF1">
    <property type="entry name" value="DEHYDROGENASE"/>
    <property type="match status" value="1"/>
</dbReference>
<dbReference type="SMART" id="SM00852">
    <property type="entry name" value="MoCF_biosynth"/>
    <property type="match status" value="1"/>
</dbReference>
<dbReference type="InterPro" id="IPR053194">
    <property type="entry name" value="tRNA_methyltr_O"/>
</dbReference>
<reference evidence="2" key="1">
    <citation type="submission" date="2016-04" db="EMBL/GenBank/DDBJ databases">
        <authorList>
            <person name="Evans L.H."/>
            <person name="Alamgir A."/>
            <person name="Owens N."/>
            <person name="Weber N.D."/>
            <person name="Virtaneva K."/>
            <person name="Barbian K."/>
            <person name="Babar A."/>
            <person name="Rosenke K."/>
        </authorList>
    </citation>
    <scope>NUCLEOTIDE SEQUENCE</scope>
    <source>
        <strain evidence="2">86</strain>
    </source>
</reference>
<evidence type="ECO:0000259" key="1">
    <source>
        <dbReference type="SMART" id="SM00852"/>
    </source>
</evidence>
<protein>
    <recommendedName>
        <fullName evidence="1">MoaB/Mog domain-containing protein</fullName>
    </recommendedName>
</protein>
<sequence length="563" mass="60065">MNIGQYTFAEFKQKAADFHGYPAPGLLLGGYMVEMARKDLPEGTLFEALVESRKCLPDAVQLLTLCSTGNNWMKVLNLGRYALSLYDKYTGVGFRVHVDPEKIRAYPELRAWFLKLKPKKDQDTDILLREIETAGDSVCSIMPVRISPRFLGHGHSSGIAVCPRCNEAFPSSDGLICRGCQGETPYTSLLPERDRIPSPAPSVPAVAVVPVEEAVGKTALHDMTEIIPGRSKGAAFSAGQIISAGDVCRLQQMGRFTVAVQEGAPSGFVHENRGAEAFAGRMAGKNIEYSLPPKEGKITFRATASGLFTLNKARLLAFNLVPDVMAATRQDGSVVAAGNEVAGTRVIPLYISEERFAEALGALDGPLLSVAPMRRAKVGILVTGTEIFQGLIEDKFIPVISAKVQAYGCSVVKTVIAPDDTALLRQGIADIRAAGADLLITTGGMSVDPGDLTRAALTEEGVEDMLYGAPVLPGAMSLVGYLPAPDSAGPRREDGHAGPPAGAMQVMGVPACALYHKTTFFDALLPRVLAGRTLTRIDMASFGEGGFCKNCKACTWPKCGFLK</sequence>